<sequence>MTIELYLPKDFLQACDIHYVQPEQMIHYFVTSVALAPHFAGMADEAQHLGTAFFLAIDAQHNRRRLPVPRLRNQFMDYAAIVVEAAADIPSAQERLELFKSLYATWHMELIRHISKDDAIIDRAERKQRFGYQF</sequence>
<name>A0ABW6BAP1_9SPHI</name>
<accession>A0ABW6BAP1</accession>
<dbReference type="RefSeq" id="WP_320184146.1">
    <property type="nucleotide sequence ID" value="NZ_CP138332.1"/>
</dbReference>
<protein>
    <submittedName>
        <fullName evidence="1">Uncharacterized protein</fullName>
    </submittedName>
</protein>
<keyword evidence="2" id="KW-1185">Reference proteome</keyword>
<evidence type="ECO:0000313" key="2">
    <source>
        <dbReference type="Proteomes" id="UP001597525"/>
    </source>
</evidence>
<evidence type="ECO:0000313" key="1">
    <source>
        <dbReference type="EMBL" id="MFD2966357.1"/>
    </source>
</evidence>
<comment type="caution">
    <text evidence="1">The sequence shown here is derived from an EMBL/GenBank/DDBJ whole genome shotgun (WGS) entry which is preliminary data.</text>
</comment>
<organism evidence="1 2">
    <name type="scientific">Sphingobacterium bambusae</name>
    <dbReference type="NCBI Taxonomy" id="662858"/>
    <lineage>
        <taxon>Bacteria</taxon>
        <taxon>Pseudomonadati</taxon>
        <taxon>Bacteroidota</taxon>
        <taxon>Sphingobacteriia</taxon>
        <taxon>Sphingobacteriales</taxon>
        <taxon>Sphingobacteriaceae</taxon>
        <taxon>Sphingobacterium</taxon>
    </lineage>
</organism>
<dbReference type="EMBL" id="JBHUPB010000003">
    <property type="protein sequence ID" value="MFD2966357.1"/>
    <property type="molecule type" value="Genomic_DNA"/>
</dbReference>
<gene>
    <name evidence="1" type="ORF">ACFS7Y_03115</name>
</gene>
<proteinExistence type="predicted"/>
<dbReference type="Proteomes" id="UP001597525">
    <property type="component" value="Unassembled WGS sequence"/>
</dbReference>
<reference evidence="2" key="1">
    <citation type="journal article" date="2019" name="Int. J. Syst. Evol. Microbiol.">
        <title>The Global Catalogue of Microorganisms (GCM) 10K type strain sequencing project: providing services to taxonomists for standard genome sequencing and annotation.</title>
        <authorList>
            <consortium name="The Broad Institute Genomics Platform"/>
            <consortium name="The Broad Institute Genome Sequencing Center for Infectious Disease"/>
            <person name="Wu L."/>
            <person name="Ma J."/>
        </authorList>
    </citation>
    <scope>NUCLEOTIDE SEQUENCE [LARGE SCALE GENOMIC DNA]</scope>
    <source>
        <strain evidence="2">KCTC 22814</strain>
    </source>
</reference>